<keyword evidence="2 5" id="KW-0812">Transmembrane</keyword>
<evidence type="ECO:0000313" key="8">
    <source>
        <dbReference type="Proteomes" id="UP000748108"/>
    </source>
</evidence>
<feature type="transmembrane region" description="Helical" evidence="5">
    <location>
        <begin position="167"/>
        <end position="186"/>
    </location>
</feature>
<feature type="transmembrane region" description="Helical" evidence="5">
    <location>
        <begin position="219"/>
        <end position="237"/>
    </location>
</feature>
<evidence type="ECO:0000256" key="5">
    <source>
        <dbReference type="SAM" id="Phobius"/>
    </source>
</evidence>
<protein>
    <submittedName>
        <fullName evidence="7">ABC transporter permease</fullName>
    </submittedName>
</protein>
<organism evidence="7 8">
    <name type="scientific">Hydrogenibacillus schlegelii</name>
    <name type="common">Bacillus schlegelii</name>
    <dbReference type="NCBI Taxonomy" id="1484"/>
    <lineage>
        <taxon>Bacteria</taxon>
        <taxon>Bacillati</taxon>
        <taxon>Bacillota</taxon>
        <taxon>Bacilli</taxon>
        <taxon>Bacillales</taxon>
        <taxon>Bacillales Family X. Incertae Sedis</taxon>
        <taxon>Hydrogenibacillus</taxon>
    </lineage>
</organism>
<dbReference type="Pfam" id="PF01061">
    <property type="entry name" value="ABC2_membrane"/>
    <property type="match status" value="1"/>
</dbReference>
<comment type="subcellular location">
    <subcellularLocation>
        <location evidence="1">Membrane</location>
        <topology evidence="1">Multi-pass membrane protein</topology>
    </subcellularLocation>
</comment>
<name>A0A947G8U2_HYDSH</name>
<evidence type="ECO:0000256" key="3">
    <source>
        <dbReference type="ARBA" id="ARBA00022989"/>
    </source>
</evidence>
<reference evidence="7" key="1">
    <citation type="journal article" date="2021" name="Microbiology">
        <title>Metagenomic Analysis of the Microbial Community in the Underground Coal Fire Area (Kemerovo Region, Russia) Revealed Predominance of Thermophilic Members of the Phyla Deinococcus-thermus, Aquificae, and Firmicutes.</title>
        <authorList>
            <person name="Kadnikov V."/>
            <person name="Mardanov A.V."/>
            <person name="Beletsky A.V."/>
            <person name="Karnachuk O.V."/>
            <person name="Ravin N.V."/>
        </authorList>
    </citation>
    <scope>NUCLEOTIDE SEQUENCE</scope>
    <source>
        <strain evidence="7">RBS10-49</strain>
    </source>
</reference>
<evidence type="ECO:0000259" key="6">
    <source>
        <dbReference type="Pfam" id="PF01061"/>
    </source>
</evidence>
<dbReference type="GO" id="GO:0140359">
    <property type="term" value="F:ABC-type transporter activity"/>
    <property type="evidence" value="ECO:0007669"/>
    <property type="project" value="InterPro"/>
</dbReference>
<dbReference type="InterPro" id="IPR013525">
    <property type="entry name" value="ABC2_TM"/>
</dbReference>
<evidence type="ECO:0000256" key="1">
    <source>
        <dbReference type="ARBA" id="ARBA00004141"/>
    </source>
</evidence>
<evidence type="ECO:0000256" key="2">
    <source>
        <dbReference type="ARBA" id="ARBA00022692"/>
    </source>
</evidence>
<proteinExistence type="predicted"/>
<dbReference type="GO" id="GO:0016020">
    <property type="term" value="C:membrane"/>
    <property type="evidence" value="ECO:0007669"/>
    <property type="project" value="UniProtKB-SubCell"/>
</dbReference>
<feature type="transmembrane region" description="Helical" evidence="5">
    <location>
        <begin position="96"/>
        <end position="123"/>
    </location>
</feature>
<feature type="transmembrane region" description="Helical" evidence="5">
    <location>
        <begin position="135"/>
        <end position="160"/>
    </location>
</feature>
<keyword evidence="4 5" id="KW-0472">Membrane</keyword>
<sequence>MLLRVLIAFLIKKQAEFRIYWSDFIVGLCIKFIFFLGALYAKPIQNLDEAITRISAFSLWYLSAHVVSKLANSPLEEAYLGTLEQVLSTRARKWHLLFGLIVSEIFFSLIWIAMFVGVSFIIVRDVDFGALKIDTLLRAIVYGFVSLLGMVGVGILLLGLSLRFKRVGAVTEVLLYYLLVFSGFFVPEQDVPEAIKFLNIGSPLSWYVRGMLSNDWRDILNPFLVAMMWILLGGAVLKSQWNWARRTGRVGSYV</sequence>
<evidence type="ECO:0000256" key="4">
    <source>
        <dbReference type="ARBA" id="ARBA00023136"/>
    </source>
</evidence>
<accession>A0A947G8U2</accession>
<comment type="caution">
    <text evidence="7">The sequence shown here is derived from an EMBL/GenBank/DDBJ whole genome shotgun (WGS) entry which is preliminary data.</text>
</comment>
<dbReference type="Proteomes" id="UP000748108">
    <property type="component" value="Unassembled WGS sequence"/>
</dbReference>
<gene>
    <name evidence="7" type="ORF">KM312_03700</name>
</gene>
<dbReference type="AlphaFoldDB" id="A0A947G8U2"/>
<feature type="domain" description="ABC-2 type transporter transmembrane" evidence="6">
    <location>
        <begin position="28"/>
        <end position="214"/>
    </location>
</feature>
<keyword evidence="3 5" id="KW-1133">Transmembrane helix</keyword>
<evidence type="ECO:0000313" key="7">
    <source>
        <dbReference type="EMBL" id="MBT9281751.1"/>
    </source>
</evidence>
<dbReference type="EMBL" id="JAHHQF010000043">
    <property type="protein sequence ID" value="MBT9281751.1"/>
    <property type="molecule type" value="Genomic_DNA"/>
</dbReference>
<feature type="transmembrane region" description="Helical" evidence="5">
    <location>
        <begin position="20"/>
        <end position="41"/>
    </location>
</feature>